<dbReference type="InterPro" id="IPR011033">
    <property type="entry name" value="PRC_barrel-like_sf"/>
</dbReference>
<dbReference type="InterPro" id="IPR027275">
    <property type="entry name" value="PRC-brl_dom"/>
</dbReference>
<keyword evidence="5" id="KW-1185">Reference proteome</keyword>
<dbReference type="OrthoDB" id="8021018at2"/>
<keyword evidence="2" id="KW-0732">Signal</keyword>
<evidence type="ECO:0000256" key="2">
    <source>
        <dbReference type="SAM" id="SignalP"/>
    </source>
</evidence>
<feature type="domain" description="PRC-barrel" evidence="3">
    <location>
        <begin position="51"/>
        <end position="122"/>
    </location>
</feature>
<dbReference type="PANTHER" id="PTHR36505:SF1">
    <property type="entry name" value="BLR1072 PROTEIN"/>
    <property type="match status" value="1"/>
</dbReference>
<feature type="chain" id="PRO_5016403925" description="PRC-barrel domain-containing protein" evidence="2">
    <location>
        <begin position="26"/>
        <end position="314"/>
    </location>
</feature>
<proteinExistence type="predicted"/>
<keyword evidence="1" id="KW-0175">Coiled coil</keyword>
<accession>A0A317C697</accession>
<dbReference type="Gene3D" id="2.30.30.240">
    <property type="entry name" value="PRC-barrel domain"/>
    <property type="match status" value="2"/>
</dbReference>
<feature type="signal peptide" evidence="2">
    <location>
        <begin position="1"/>
        <end position="25"/>
    </location>
</feature>
<dbReference type="Proteomes" id="UP000245506">
    <property type="component" value="Unassembled WGS sequence"/>
</dbReference>
<evidence type="ECO:0000313" key="4">
    <source>
        <dbReference type="EMBL" id="PWQ93827.1"/>
    </source>
</evidence>
<name>A0A317C697_9GAMM</name>
<feature type="coiled-coil region" evidence="1">
    <location>
        <begin position="155"/>
        <end position="182"/>
    </location>
</feature>
<sequence length="314" mass="34973">MRNNKILIATLLSVSLSTLTGVVTANSHMEGYNSSVEYSQYRGEKSPYKLRISDLMGTHLKNADGDNIGKIDDLIIARNDNKLMAIVSVGGFLGMGDRLVAVPYEDLRIGTDEKAFYLNATKTDLEAKPEFKYNEGERTGIMMIKERKRYTAEVEEYLNQTTQEIKQNVQEAKQEVKSAAATTIAAVSDTAKSFKNSVSYTEVRDSESPYHLRMSEIVGEDVKNAADKKIGHVDDLIMSREDDSLMAIISVGGFLGMGDRLVSVPYKDLRMSTDGNDVYLDSTQAVLKAKPEFQYNEGEVFGRNTLQNRMNADK</sequence>
<organism evidence="4 5">
    <name type="scientific">Leucothrix arctica</name>
    <dbReference type="NCBI Taxonomy" id="1481894"/>
    <lineage>
        <taxon>Bacteria</taxon>
        <taxon>Pseudomonadati</taxon>
        <taxon>Pseudomonadota</taxon>
        <taxon>Gammaproteobacteria</taxon>
        <taxon>Thiotrichales</taxon>
        <taxon>Thiotrichaceae</taxon>
        <taxon>Leucothrix</taxon>
    </lineage>
</organism>
<evidence type="ECO:0000256" key="1">
    <source>
        <dbReference type="SAM" id="Coils"/>
    </source>
</evidence>
<feature type="domain" description="PRC-barrel" evidence="3">
    <location>
        <begin position="213"/>
        <end position="285"/>
    </location>
</feature>
<dbReference type="Pfam" id="PF05239">
    <property type="entry name" value="PRC"/>
    <property type="match status" value="2"/>
</dbReference>
<evidence type="ECO:0000259" key="3">
    <source>
        <dbReference type="Pfam" id="PF05239"/>
    </source>
</evidence>
<comment type="caution">
    <text evidence="4">The sequence shown here is derived from an EMBL/GenBank/DDBJ whole genome shotgun (WGS) entry which is preliminary data.</text>
</comment>
<dbReference type="AlphaFoldDB" id="A0A317C697"/>
<dbReference type="EMBL" id="QGKL01000042">
    <property type="protein sequence ID" value="PWQ93827.1"/>
    <property type="molecule type" value="Genomic_DNA"/>
</dbReference>
<dbReference type="RefSeq" id="WP_109826174.1">
    <property type="nucleotide sequence ID" value="NZ_QGKL01000042.1"/>
</dbReference>
<dbReference type="PANTHER" id="PTHR36505">
    <property type="entry name" value="BLR1072 PROTEIN"/>
    <property type="match status" value="1"/>
</dbReference>
<reference evidence="4 5" key="1">
    <citation type="submission" date="2018-05" db="EMBL/GenBank/DDBJ databases">
        <title>Leucothrix arctica sp. nov., isolated from Arctic seawater.</title>
        <authorList>
            <person name="Choi A."/>
            <person name="Baek K."/>
        </authorList>
    </citation>
    <scope>NUCLEOTIDE SEQUENCE [LARGE SCALE GENOMIC DNA]</scope>
    <source>
        <strain evidence="4 5">IMCC9719</strain>
    </source>
</reference>
<evidence type="ECO:0000313" key="5">
    <source>
        <dbReference type="Proteomes" id="UP000245506"/>
    </source>
</evidence>
<protein>
    <recommendedName>
        <fullName evidence="3">PRC-barrel domain-containing protein</fullName>
    </recommendedName>
</protein>
<gene>
    <name evidence="4" type="ORF">DKT75_19690</name>
</gene>
<dbReference type="SUPFAM" id="SSF50346">
    <property type="entry name" value="PRC-barrel domain"/>
    <property type="match status" value="2"/>
</dbReference>